<keyword evidence="3" id="KW-1185">Reference proteome</keyword>
<organism evidence="2 3">
    <name type="scientific">Brevibacillus fluminis</name>
    <dbReference type="NCBI Taxonomy" id="511487"/>
    <lineage>
        <taxon>Bacteria</taxon>
        <taxon>Bacillati</taxon>
        <taxon>Bacillota</taxon>
        <taxon>Bacilli</taxon>
        <taxon>Bacillales</taxon>
        <taxon>Paenibacillaceae</taxon>
        <taxon>Brevibacillus</taxon>
    </lineage>
</organism>
<dbReference type="Proteomes" id="UP000271031">
    <property type="component" value="Unassembled WGS sequence"/>
</dbReference>
<gene>
    <name evidence="2" type="ORF">EDM56_26655</name>
</gene>
<reference evidence="2 3" key="1">
    <citation type="submission" date="2018-10" db="EMBL/GenBank/DDBJ databases">
        <title>Phylogenomics of Brevibacillus.</title>
        <authorList>
            <person name="Dunlap C."/>
        </authorList>
    </citation>
    <scope>NUCLEOTIDE SEQUENCE [LARGE SCALE GENOMIC DNA]</scope>
    <source>
        <strain evidence="2 3">JCM 15716</strain>
    </source>
</reference>
<dbReference type="EMBL" id="RHHQ01000023">
    <property type="protein sequence ID" value="RNB81290.1"/>
    <property type="molecule type" value="Genomic_DNA"/>
</dbReference>
<dbReference type="AlphaFoldDB" id="A0A3M8CZQ1"/>
<proteinExistence type="predicted"/>
<keyword evidence="1" id="KW-1133">Transmembrane helix</keyword>
<keyword evidence="1" id="KW-0472">Membrane</keyword>
<name>A0A3M8CZQ1_9BACL</name>
<keyword evidence="1" id="KW-0812">Transmembrane</keyword>
<feature type="transmembrane region" description="Helical" evidence="1">
    <location>
        <begin position="30"/>
        <end position="53"/>
    </location>
</feature>
<evidence type="ECO:0000313" key="2">
    <source>
        <dbReference type="EMBL" id="RNB81290.1"/>
    </source>
</evidence>
<sequence>MVAGVLVTFPFILFINKGRMFAVAISENLFIFVLGASAAVLYYHVLILVAFLYGRYRNTV</sequence>
<protein>
    <submittedName>
        <fullName evidence="2">Uncharacterized protein</fullName>
    </submittedName>
</protein>
<accession>A0A3M8CZQ1</accession>
<comment type="caution">
    <text evidence="2">The sequence shown here is derived from an EMBL/GenBank/DDBJ whole genome shotgun (WGS) entry which is preliminary data.</text>
</comment>
<evidence type="ECO:0000256" key="1">
    <source>
        <dbReference type="SAM" id="Phobius"/>
    </source>
</evidence>
<evidence type="ECO:0000313" key="3">
    <source>
        <dbReference type="Proteomes" id="UP000271031"/>
    </source>
</evidence>